<organism evidence="1">
    <name type="scientific">hydrothermal vent metagenome</name>
    <dbReference type="NCBI Taxonomy" id="652676"/>
    <lineage>
        <taxon>unclassified sequences</taxon>
        <taxon>metagenomes</taxon>
        <taxon>ecological metagenomes</taxon>
    </lineage>
</organism>
<name>A0A3B0T3M5_9ZZZZ</name>
<evidence type="ECO:0000313" key="1">
    <source>
        <dbReference type="EMBL" id="VAW10653.1"/>
    </source>
</evidence>
<reference evidence="1" key="1">
    <citation type="submission" date="2018-06" db="EMBL/GenBank/DDBJ databases">
        <authorList>
            <person name="Zhirakovskaya E."/>
        </authorList>
    </citation>
    <scope>NUCLEOTIDE SEQUENCE</scope>
</reference>
<dbReference type="AlphaFoldDB" id="A0A3B0T3M5"/>
<protein>
    <submittedName>
        <fullName evidence="1">Uncharacterized protein</fullName>
    </submittedName>
</protein>
<sequence>MIEFKDKMRSMYKFFMLFFCCAVAMAQDTIIPLWPKEILNRIETDVKEIHEKGDMFVIRKVSDQR</sequence>
<gene>
    <name evidence="1" type="ORF">MNBD_BACTEROID03-2664</name>
</gene>
<dbReference type="EMBL" id="UOEL01000028">
    <property type="protein sequence ID" value="VAW10653.1"/>
    <property type="molecule type" value="Genomic_DNA"/>
</dbReference>
<proteinExistence type="predicted"/>
<accession>A0A3B0T3M5</accession>